<evidence type="ECO:0000313" key="9">
    <source>
        <dbReference type="Proteomes" id="UP000481858"/>
    </source>
</evidence>
<dbReference type="PANTHER" id="PTHR33048">
    <property type="entry name" value="PTH11-LIKE INTEGRAL MEMBRANE PROTEIN (AFU_ORTHOLOGUE AFUA_5G11245)"/>
    <property type="match status" value="1"/>
</dbReference>
<feature type="transmembrane region" description="Helical" evidence="6">
    <location>
        <begin position="212"/>
        <end position="233"/>
    </location>
</feature>
<feature type="transmembrane region" description="Helical" evidence="6">
    <location>
        <begin position="131"/>
        <end position="156"/>
    </location>
</feature>
<dbReference type="AlphaFoldDB" id="A0A7C8MK63"/>
<dbReference type="Pfam" id="PF20684">
    <property type="entry name" value="Fung_rhodopsin"/>
    <property type="match status" value="1"/>
</dbReference>
<dbReference type="InParanoid" id="A0A7C8MK63"/>
<sequence length="390" mass="43501">MSMSTDNRSPGLQAFIIFIAVITILSVSLRFWARTLTSPEAHRKLHLFWWDDWFALASVVILLVQLGLQIALIHNGFGQHIWTLSHEQILLFSKLLYAGTFFFFTEIALTKFSVLFFLSRIFPARNNSRQFNIALWTCYGLNCAWLISTIFATVFLCNPVQKSWNPYLEGTCGTQLNLYLGNAIPSAVIDLCILLLPLPKIWTLRIGIGRKIGLLSIFILGYAVIVVSIGRLVQVAQTGDKLNTDFPWVAMRLFFWISAEPGISIVCACLPAMLPLGHKITRSIPFANISRSIVKRKARVYSSFRRGPYRTTTSTDGVDTLQREDSSAVLNGHSSANDGYEISTLSPITNTYHAHAIRSLPGDFVGIAVPPRSIHVETDVNISSKGAAEY</sequence>
<evidence type="ECO:0000256" key="3">
    <source>
        <dbReference type="ARBA" id="ARBA00022989"/>
    </source>
</evidence>
<comment type="similarity">
    <text evidence="5">Belongs to the SAT4 family.</text>
</comment>
<evidence type="ECO:0000313" key="8">
    <source>
        <dbReference type="EMBL" id="KAF2964630.1"/>
    </source>
</evidence>
<keyword evidence="4 6" id="KW-0472">Membrane</keyword>
<evidence type="ECO:0000256" key="4">
    <source>
        <dbReference type="ARBA" id="ARBA00023136"/>
    </source>
</evidence>
<protein>
    <recommendedName>
        <fullName evidence="7">Rhodopsin domain-containing protein</fullName>
    </recommendedName>
</protein>
<comment type="caution">
    <text evidence="8">The sequence shown here is derived from an EMBL/GenBank/DDBJ whole genome shotgun (WGS) entry which is preliminary data.</text>
</comment>
<feature type="transmembrane region" description="Helical" evidence="6">
    <location>
        <begin position="253"/>
        <end position="274"/>
    </location>
</feature>
<evidence type="ECO:0000256" key="1">
    <source>
        <dbReference type="ARBA" id="ARBA00004141"/>
    </source>
</evidence>
<evidence type="ECO:0000259" key="7">
    <source>
        <dbReference type="Pfam" id="PF20684"/>
    </source>
</evidence>
<dbReference type="OrthoDB" id="3934549at2759"/>
<dbReference type="GO" id="GO:0016020">
    <property type="term" value="C:membrane"/>
    <property type="evidence" value="ECO:0007669"/>
    <property type="project" value="UniProtKB-SubCell"/>
</dbReference>
<reference evidence="8 9" key="1">
    <citation type="submission" date="2019-12" db="EMBL/GenBank/DDBJ databases">
        <title>Draft genome sequence of the ascomycete Xylaria multiplex DSM 110363.</title>
        <authorList>
            <person name="Buettner E."/>
            <person name="Kellner H."/>
        </authorList>
    </citation>
    <scope>NUCLEOTIDE SEQUENCE [LARGE SCALE GENOMIC DNA]</scope>
    <source>
        <strain evidence="8 9">DSM 110363</strain>
    </source>
</reference>
<feature type="domain" description="Rhodopsin" evidence="7">
    <location>
        <begin position="46"/>
        <end position="276"/>
    </location>
</feature>
<evidence type="ECO:0000256" key="2">
    <source>
        <dbReference type="ARBA" id="ARBA00022692"/>
    </source>
</evidence>
<dbReference type="Proteomes" id="UP000481858">
    <property type="component" value="Unassembled WGS sequence"/>
</dbReference>
<dbReference type="InterPro" id="IPR052337">
    <property type="entry name" value="SAT4-like"/>
</dbReference>
<dbReference type="PANTHER" id="PTHR33048:SF47">
    <property type="entry name" value="INTEGRAL MEMBRANE PROTEIN-RELATED"/>
    <property type="match status" value="1"/>
</dbReference>
<keyword evidence="3 6" id="KW-1133">Transmembrane helix</keyword>
<comment type="subcellular location">
    <subcellularLocation>
        <location evidence="1">Membrane</location>
        <topology evidence="1">Multi-pass membrane protein</topology>
    </subcellularLocation>
</comment>
<organism evidence="8 9">
    <name type="scientific">Xylaria multiplex</name>
    <dbReference type="NCBI Taxonomy" id="323545"/>
    <lineage>
        <taxon>Eukaryota</taxon>
        <taxon>Fungi</taxon>
        <taxon>Dikarya</taxon>
        <taxon>Ascomycota</taxon>
        <taxon>Pezizomycotina</taxon>
        <taxon>Sordariomycetes</taxon>
        <taxon>Xylariomycetidae</taxon>
        <taxon>Xylariales</taxon>
        <taxon>Xylariaceae</taxon>
        <taxon>Xylaria</taxon>
    </lineage>
</organism>
<feature type="transmembrane region" description="Helical" evidence="6">
    <location>
        <begin position="176"/>
        <end position="196"/>
    </location>
</feature>
<keyword evidence="9" id="KW-1185">Reference proteome</keyword>
<gene>
    <name evidence="8" type="ORF">GQX73_g8935</name>
</gene>
<keyword evidence="2 6" id="KW-0812">Transmembrane</keyword>
<evidence type="ECO:0000256" key="6">
    <source>
        <dbReference type="SAM" id="Phobius"/>
    </source>
</evidence>
<proteinExistence type="inferred from homology"/>
<accession>A0A7C8MK63</accession>
<evidence type="ECO:0000256" key="5">
    <source>
        <dbReference type="ARBA" id="ARBA00038359"/>
    </source>
</evidence>
<dbReference type="InterPro" id="IPR049326">
    <property type="entry name" value="Rhodopsin_dom_fungi"/>
</dbReference>
<feature type="transmembrane region" description="Helical" evidence="6">
    <location>
        <begin position="12"/>
        <end position="32"/>
    </location>
</feature>
<dbReference type="EMBL" id="WUBL01000143">
    <property type="protein sequence ID" value="KAF2964630.1"/>
    <property type="molecule type" value="Genomic_DNA"/>
</dbReference>
<name>A0A7C8MK63_9PEZI</name>
<feature type="transmembrane region" description="Helical" evidence="6">
    <location>
        <begin position="53"/>
        <end position="75"/>
    </location>
</feature>
<feature type="transmembrane region" description="Helical" evidence="6">
    <location>
        <begin position="95"/>
        <end position="119"/>
    </location>
</feature>